<keyword evidence="2" id="KW-1185">Reference proteome</keyword>
<gene>
    <name evidence="1" type="ORF">ACOLOM_LOCUS9733</name>
</gene>
<name>A0ACA9P319_9GLOM</name>
<evidence type="ECO:0000313" key="1">
    <source>
        <dbReference type="EMBL" id="CAG8689069.1"/>
    </source>
</evidence>
<evidence type="ECO:0000313" key="2">
    <source>
        <dbReference type="Proteomes" id="UP000789525"/>
    </source>
</evidence>
<comment type="caution">
    <text evidence="1">The sequence shown here is derived from an EMBL/GenBank/DDBJ whole genome shotgun (WGS) entry which is preliminary data.</text>
</comment>
<feature type="non-terminal residue" evidence="1">
    <location>
        <position position="102"/>
    </location>
</feature>
<accession>A0ACA9P319</accession>
<proteinExistence type="predicted"/>
<reference evidence="1" key="1">
    <citation type="submission" date="2021-06" db="EMBL/GenBank/DDBJ databases">
        <authorList>
            <person name="Kallberg Y."/>
            <person name="Tangrot J."/>
            <person name="Rosling A."/>
        </authorList>
    </citation>
    <scope>NUCLEOTIDE SEQUENCE</scope>
    <source>
        <strain evidence="1">CL356</strain>
    </source>
</reference>
<dbReference type="Proteomes" id="UP000789525">
    <property type="component" value="Unassembled WGS sequence"/>
</dbReference>
<organism evidence="1 2">
    <name type="scientific">Acaulospora colombiana</name>
    <dbReference type="NCBI Taxonomy" id="27376"/>
    <lineage>
        <taxon>Eukaryota</taxon>
        <taxon>Fungi</taxon>
        <taxon>Fungi incertae sedis</taxon>
        <taxon>Mucoromycota</taxon>
        <taxon>Glomeromycotina</taxon>
        <taxon>Glomeromycetes</taxon>
        <taxon>Diversisporales</taxon>
        <taxon>Acaulosporaceae</taxon>
        <taxon>Acaulospora</taxon>
    </lineage>
</organism>
<protein>
    <submittedName>
        <fullName evidence="1">12499_t:CDS:1</fullName>
    </submittedName>
</protein>
<sequence length="102" mass="11148">MTETQYSTAFDHLKPSTTQKDEDKLNLSSLSSITTLDTSSPYNTIYTTASDKTLTEEPVVSKDLIDSVFSTFSDNSVGDIDLSLNVSRNSLGSTTIVEKRNS</sequence>
<dbReference type="EMBL" id="CAJVPT010029116">
    <property type="protein sequence ID" value="CAG8689069.1"/>
    <property type="molecule type" value="Genomic_DNA"/>
</dbReference>